<dbReference type="GO" id="GO:1990063">
    <property type="term" value="C:Bam protein complex"/>
    <property type="evidence" value="ECO:0007669"/>
    <property type="project" value="TreeGrafter"/>
</dbReference>
<sequence length="181" mass="19888">MQILPFRSGRSPAVVSALCLTLAALVSGCASKKNPLIEEEAPASQAARPAADAPKSESDAKAATASGVQTIQQKRFLGFLRPYRPDIQQGNFVSKEMVAQLQPGMSRDQVVFLLGTPLLTDIFHADRWDYSFRLQKGNGEITTSHVTVYFQNNVVSRYEGGNDLPTEQDYLDRIADKAKKK</sequence>
<evidence type="ECO:0000256" key="1">
    <source>
        <dbReference type="ARBA" id="ARBA00022729"/>
    </source>
</evidence>
<dbReference type="Gene3D" id="3.30.1450.10">
    <property type="match status" value="1"/>
</dbReference>
<dbReference type="RefSeq" id="WP_229726376.1">
    <property type="nucleotide sequence ID" value="NZ_BMDI01000002.1"/>
</dbReference>
<dbReference type="EMBL" id="BMDI01000002">
    <property type="protein sequence ID" value="GGI20366.1"/>
    <property type="molecule type" value="Genomic_DNA"/>
</dbReference>
<evidence type="ECO:0000256" key="3">
    <source>
        <dbReference type="ARBA" id="ARBA00023237"/>
    </source>
</evidence>
<dbReference type="GO" id="GO:0030674">
    <property type="term" value="F:protein-macromolecule adaptor activity"/>
    <property type="evidence" value="ECO:0007669"/>
    <property type="project" value="TreeGrafter"/>
</dbReference>
<comment type="function">
    <text evidence="4">Part of the outer membrane protein assembly complex, which is involved in assembly and insertion of beta-barrel proteins into the outer membrane.</text>
</comment>
<evidence type="ECO:0000256" key="2">
    <source>
        <dbReference type="ARBA" id="ARBA00023136"/>
    </source>
</evidence>
<name>A0A8J3AR46_9BURK</name>
<dbReference type="InterPro" id="IPR037873">
    <property type="entry name" value="BamE-like"/>
</dbReference>
<keyword evidence="4" id="KW-0564">Palmitate</keyword>
<evidence type="ECO:0000256" key="5">
    <source>
        <dbReference type="SAM" id="MobiDB-lite"/>
    </source>
</evidence>
<comment type="caution">
    <text evidence="8">The sequence shown here is derived from an EMBL/GenBank/DDBJ whole genome shotgun (WGS) entry which is preliminary data.</text>
</comment>
<dbReference type="InterPro" id="IPR007450">
    <property type="entry name" value="BamE_dom"/>
</dbReference>
<dbReference type="GO" id="GO:0051205">
    <property type="term" value="P:protein insertion into membrane"/>
    <property type="evidence" value="ECO:0007669"/>
    <property type="project" value="UniProtKB-UniRule"/>
</dbReference>
<keyword evidence="9" id="KW-1185">Reference proteome</keyword>
<proteinExistence type="inferred from homology"/>
<dbReference type="GO" id="GO:0043165">
    <property type="term" value="P:Gram-negative-bacterium-type cell outer membrane assembly"/>
    <property type="evidence" value="ECO:0007669"/>
    <property type="project" value="UniProtKB-UniRule"/>
</dbReference>
<comment type="subcellular location">
    <subcellularLocation>
        <location evidence="4">Cell outer membrane</location>
        <topology evidence="4">Lipid-anchor</topology>
    </subcellularLocation>
</comment>
<accession>A0A8J3AR46</accession>
<dbReference type="PANTHER" id="PTHR37482">
    <property type="entry name" value="OUTER MEMBRANE PROTEIN ASSEMBLY FACTOR BAME"/>
    <property type="match status" value="1"/>
</dbReference>
<evidence type="ECO:0000313" key="8">
    <source>
        <dbReference type="EMBL" id="GGI20366.1"/>
    </source>
</evidence>
<keyword evidence="4" id="KW-0449">Lipoprotein</keyword>
<dbReference type="Pfam" id="PF04355">
    <property type="entry name" value="BamE"/>
    <property type="match status" value="1"/>
</dbReference>
<evidence type="ECO:0000259" key="7">
    <source>
        <dbReference type="Pfam" id="PF04355"/>
    </source>
</evidence>
<comment type="similarity">
    <text evidence="4">Belongs to the BamE family.</text>
</comment>
<dbReference type="PROSITE" id="PS51257">
    <property type="entry name" value="PROKAR_LIPOPROTEIN"/>
    <property type="match status" value="1"/>
</dbReference>
<dbReference type="PANTHER" id="PTHR37482:SF1">
    <property type="entry name" value="OUTER MEMBRANE PROTEIN ASSEMBLY FACTOR BAME"/>
    <property type="match status" value="1"/>
</dbReference>
<reference evidence="9" key="1">
    <citation type="journal article" date="2019" name="Int. J. Syst. Evol. Microbiol.">
        <title>The Global Catalogue of Microorganisms (GCM) 10K type strain sequencing project: providing services to taxonomists for standard genome sequencing and annotation.</title>
        <authorList>
            <consortium name="The Broad Institute Genomics Platform"/>
            <consortium name="The Broad Institute Genome Sequencing Center for Infectious Disease"/>
            <person name="Wu L."/>
            <person name="Ma J."/>
        </authorList>
    </citation>
    <scope>NUCLEOTIDE SEQUENCE [LARGE SCALE GENOMIC DNA]</scope>
    <source>
        <strain evidence="9">CCM 2767</strain>
    </source>
</reference>
<dbReference type="HAMAP" id="MF_00925">
    <property type="entry name" value="OM_assembly_BamE"/>
    <property type="match status" value="1"/>
</dbReference>
<keyword evidence="1 4" id="KW-0732">Signal</keyword>
<feature type="chain" id="PRO_5035346692" description="Outer membrane protein assembly factor BamE" evidence="6">
    <location>
        <begin position="33"/>
        <end position="181"/>
    </location>
</feature>
<dbReference type="InterPro" id="IPR026592">
    <property type="entry name" value="BamE"/>
</dbReference>
<evidence type="ECO:0000256" key="6">
    <source>
        <dbReference type="SAM" id="SignalP"/>
    </source>
</evidence>
<evidence type="ECO:0000256" key="4">
    <source>
        <dbReference type="HAMAP-Rule" id="MF_00925"/>
    </source>
</evidence>
<feature type="region of interest" description="Disordered" evidence="5">
    <location>
        <begin position="40"/>
        <end position="66"/>
    </location>
</feature>
<gene>
    <name evidence="4" type="primary">bamE</name>
    <name evidence="8" type="ORF">GCM10008066_23670</name>
</gene>
<keyword evidence="2 4" id="KW-0472">Membrane</keyword>
<organism evidence="8 9">
    <name type="scientific">Oxalicibacterium faecigallinarum</name>
    <dbReference type="NCBI Taxonomy" id="573741"/>
    <lineage>
        <taxon>Bacteria</taxon>
        <taxon>Pseudomonadati</taxon>
        <taxon>Pseudomonadota</taxon>
        <taxon>Betaproteobacteria</taxon>
        <taxon>Burkholderiales</taxon>
        <taxon>Oxalobacteraceae</taxon>
        <taxon>Oxalicibacterium</taxon>
    </lineage>
</organism>
<feature type="domain" description="Outer membrane protein assembly factor BamE" evidence="7">
    <location>
        <begin position="90"/>
        <end position="158"/>
    </location>
</feature>
<dbReference type="Proteomes" id="UP000642180">
    <property type="component" value="Unassembled WGS sequence"/>
</dbReference>
<dbReference type="AlphaFoldDB" id="A0A8J3AR46"/>
<keyword evidence="3 4" id="KW-0998">Cell outer membrane</keyword>
<protein>
    <recommendedName>
        <fullName evidence="4">Outer membrane protein assembly factor BamE</fullName>
    </recommendedName>
</protein>
<comment type="subunit">
    <text evidence="4">Part of the Bam complex.</text>
</comment>
<feature type="compositionally biased region" description="Low complexity" evidence="5">
    <location>
        <begin position="42"/>
        <end position="53"/>
    </location>
</feature>
<feature type="signal peptide" evidence="6">
    <location>
        <begin position="1"/>
        <end position="32"/>
    </location>
</feature>
<evidence type="ECO:0000313" key="9">
    <source>
        <dbReference type="Proteomes" id="UP000642180"/>
    </source>
</evidence>